<dbReference type="AlphaFoldDB" id="A0AAN9UUH8"/>
<dbReference type="PANTHER" id="PTHR24096:SF424">
    <property type="entry name" value="ACETYL-COA SYNTHETASE-LIKE PROTEIN-RELATED"/>
    <property type="match status" value="1"/>
</dbReference>
<gene>
    <name evidence="3" type="ORF">SLS62_002382</name>
</gene>
<dbReference type="Gene3D" id="3.30.300.30">
    <property type="match status" value="1"/>
</dbReference>
<dbReference type="Gene3D" id="3.40.50.12780">
    <property type="entry name" value="N-terminal domain of ligase-like"/>
    <property type="match status" value="1"/>
</dbReference>
<dbReference type="GO" id="GO:0016405">
    <property type="term" value="F:CoA-ligase activity"/>
    <property type="evidence" value="ECO:0007669"/>
    <property type="project" value="TreeGrafter"/>
</dbReference>
<evidence type="ECO:0000259" key="2">
    <source>
        <dbReference type="Pfam" id="PF13193"/>
    </source>
</evidence>
<dbReference type="InterPro" id="IPR042099">
    <property type="entry name" value="ANL_N_sf"/>
</dbReference>
<dbReference type="PANTHER" id="PTHR24096">
    <property type="entry name" value="LONG-CHAIN-FATTY-ACID--COA LIGASE"/>
    <property type="match status" value="1"/>
</dbReference>
<dbReference type="Pfam" id="PF13193">
    <property type="entry name" value="AMP-binding_C"/>
    <property type="match status" value="1"/>
</dbReference>
<proteinExistence type="predicted"/>
<keyword evidence="4" id="KW-1185">Reference proteome</keyword>
<organism evidence="3 4">
    <name type="scientific">Diatrype stigma</name>
    <dbReference type="NCBI Taxonomy" id="117547"/>
    <lineage>
        <taxon>Eukaryota</taxon>
        <taxon>Fungi</taxon>
        <taxon>Dikarya</taxon>
        <taxon>Ascomycota</taxon>
        <taxon>Pezizomycotina</taxon>
        <taxon>Sordariomycetes</taxon>
        <taxon>Xylariomycetidae</taxon>
        <taxon>Xylariales</taxon>
        <taxon>Diatrypaceae</taxon>
        <taxon>Diatrype</taxon>
    </lineage>
</organism>
<evidence type="ECO:0000259" key="1">
    <source>
        <dbReference type="Pfam" id="PF00501"/>
    </source>
</evidence>
<dbReference type="EMBL" id="JAKJXP020000011">
    <property type="protein sequence ID" value="KAK7755769.1"/>
    <property type="molecule type" value="Genomic_DNA"/>
</dbReference>
<dbReference type="InterPro" id="IPR045851">
    <property type="entry name" value="AMP-bd_C_sf"/>
</dbReference>
<evidence type="ECO:0008006" key="5">
    <source>
        <dbReference type="Google" id="ProtNLM"/>
    </source>
</evidence>
<dbReference type="SUPFAM" id="SSF56801">
    <property type="entry name" value="Acetyl-CoA synthetase-like"/>
    <property type="match status" value="1"/>
</dbReference>
<dbReference type="InterPro" id="IPR000873">
    <property type="entry name" value="AMP-dep_synth/lig_dom"/>
</dbReference>
<evidence type="ECO:0000313" key="4">
    <source>
        <dbReference type="Proteomes" id="UP001320420"/>
    </source>
</evidence>
<comment type="caution">
    <text evidence="3">The sequence shown here is derived from an EMBL/GenBank/DDBJ whole genome shotgun (WGS) entry which is preliminary data.</text>
</comment>
<dbReference type="InterPro" id="IPR025110">
    <property type="entry name" value="AMP-bd_C"/>
</dbReference>
<sequence length="260" mass="28352">MAVTCSSMAWDNDVVCSSAAAVGELMPNYRARIVKPDSGAEVTTANEPGELWVSGPTLMQGYWNKPEATRSTVVVDADGTRWLKTGDIAYIEAYQPGGLWHIVDRLKELIKVKGNQVAPAELEAVLLENRGVADAAVVGVTINGEEVPRAYVVPDPAVKQSEKDVAAWMEGKVVRYKHLRGGVKFVESIPKNPVSPPSPCPPGVNWLTKGVLFRPSSPERYYADRFGTRPPRRSVTGNLALRSWHSRVLGVNIGHVIDIQ</sequence>
<feature type="domain" description="AMP-dependent synthetase/ligase" evidence="1">
    <location>
        <begin position="4"/>
        <end position="63"/>
    </location>
</feature>
<evidence type="ECO:0000313" key="3">
    <source>
        <dbReference type="EMBL" id="KAK7755769.1"/>
    </source>
</evidence>
<dbReference type="Proteomes" id="UP001320420">
    <property type="component" value="Unassembled WGS sequence"/>
</dbReference>
<feature type="domain" description="AMP-binding enzyme C-terminal" evidence="2">
    <location>
        <begin position="121"/>
        <end position="192"/>
    </location>
</feature>
<reference evidence="3 4" key="1">
    <citation type="submission" date="2024-02" db="EMBL/GenBank/DDBJ databases">
        <title>De novo assembly and annotation of 12 fungi associated with fruit tree decline syndrome in Ontario, Canada.</title>
        <authorList>
            <person name="Sulman M."/>
            <person name="Ellouze W."/>
            <person name="Ilyukhin E."/>
        </authorList>
    </citation>
    <scope>NUCLEOTIDE SEQUENCE [LARGE SCALE GENOMIC DNA]</scope>
    <source>
        <strain evidence="3 4">M11/M66-122</strain>
    </source>
</reference>
<protein>
    <recommendedName>
        <fullName evidence="5">AMP-dependent synthetase/ligase domain-containing protein</fullName>
    </recommendedName>
</protein>
<accession>A0AAN9UUH8</accession>
<dbReference type="Pfam" id="PF00501">
    <property type="entry name" value="AMP-binding"/>
    <property type="match status" value="1"/>
</dbReference>
<name>A0AAN9UUH8_9PEZI</name>